<organism evidence="2 3">
    <name type="scientific">Pseudotamlana haliotis</name>
    <dbReference type="NCBI Taxonomy" id="2614804"/>
    <lineage>
        <taxon>Bacteria</taxon>
        <taxon>Pseudomonadati</taxon>
        <taxon>Bacteroidota</taxon>
        <taxon>Flavobacteriia</taxon>
        <taxon>Flavobacteriales</taxon>
        <taxon>Flavobacteriaceae</taxon>
        <taxon>Pseudotamlana</taxon>
    </lineage>
</organism>
<proteinExistence type="predicted"/>
<keyword evidence="3" id="KW-1185">Reference proteome</keyword>
<accession>A0A6N6MG56</accession>
<keyword evidence="1" id="KW-0472">Membrane</keyword>
<dbReference type="Proteomes" id="UP000441333">
    <property type="component" value="Unassembled WGS sequence"/>
</dbReference>
<sequence>MLQEKNIELSPILEPAPIPFTMDTLGWKIVFFLLVIFMLYIAYKVYIKYKSNAYRREAVSQIIALKTKEKEATSTLISQVMFLMKQTALQTYNRKEVAALQGESWLAFLDKKLNKPYFLNHQEVIASAIYKNEFNNTGTFNFNEFTETCITWIKKHA</sequence>
<evidence type="ECO:0000256" key="1">
    <source>
        <dbReference type="SAM" id="Phobius"/>
    </source>
</evidence>
<evidence type="ECO:0000313" key="3">
    <source>
        <dbReference type="Proteomes" id="UP000441333"/>
    </source>
</evidence>
<name>A0A6N6MG56_9FLAO</name>
<dbReference type="AlphaFoldDB" id="A0A6N6MG56"/>
<dbReference type="InterPro" id="IPR025489">
    <property type="entry name" value="DUF4381"/>
</dbReference>
<reference evidence="2 3" key="1">
    <citation type="submission" date="2019-09" db="EMBL/GenBank/DDBJ databases">
        <authorList>
            <person name="Cao W.R."/>
        </authorList>
    </citation>
    <scope>NUCLEOTIDE SEQUENCE [LARGE SCALE GENOMIC DNA]</scope>
    <source>
        <strain evidence="2 3">B1N29</strain>
    </source>
</reference>
<keyword evidence="1" id="KW-1133">Transmembrane helix</keyword>
<evidence type="ECO:0000313" key="2">
    <source>
        <dbReference type="EMBL" id="KAB1067775.1"/>
    </source>
</evidence>
<keyword evidence="1" id="KW-0812">Transmembrane</keyword>
<feature type="transmembrane region" description="Helical" evidence="1">
    <location>
        <begin position="25"/>
        <end position="46"/>
    </location>
</feature>
<gene>
    <name evidence="2" type="ORF">F6U93_09230</name>
</gene>
<comment type="caution">
    <text evidence="2">The sequence shown here is derived from an EMBL/GenBank/DDBJ whole genome shotgun (WGS) entry which is preliminary data.</text>
</comment>
<dbReference type="EMBL" id="WAAT01000044">
    <property type="protein sequence ID" value="KAB1067775.1"/>
    <property type="molecule type" value="Genomic_DNA"/>
</dbReference>
<protein>
    <submittedName>
        <fullName evidence="2">DUF4381 domain-containing protein</fullName>
    </submittedName>
</protein>
<dbReference type="RefSeq" id="WP_150939079.1">
    <property type="nucleotide sequence ID" value="NZ_WAAT01000044.1"/>
</dbReference>
<dbReference type="Pfam" id="PF14316">
    <property type="entry name" value="DUF4381"/>
    <property type="match status" value="1"/>
</dbReference>